<keyword evidence="4" id="KW-1185">Reference proteome</keyword>
<comment type="caution">
    <text evidence="3">The sequence shown here is derived from an EMBL/GenBank/DDBJ whole genome shotgun (WGS) entry which is preliminary data.</text>
</comment>
<dbReference type="Gene3D" id="2.60.120.10">
    <property type="entry name" value="Jelly Rolls"/>
    <property type="match status" value="2"/>
</dbReference>
<dbReference type="InterPro" id="IPR006045">
    <property type="entry name" value="Cupin_1"/>
</dbReference>
<dbReference type="CDD" id="cd02245">
    <property type="entry name" value="cupin_7S_vicilin-like_C"/>
    <property type="match status" value="1"/>
</dbReference>
<dbReference type="SUPFAM" id="SSF51182">
    <property type="entry name" value="RmlC-like cupins"/>
    <property type="match status" value="2"/>
</dbReference>
<accession>A0A445CKJ3</accession>
<dbReference type="EMBL" id="SDMP01000006">
    <property type="protein sequence ID" value="RYR51450.1"/>
    <property type="molecule type" value="Genomic_DNA"/>
</dbReference>
<feature type="signal peptide" evidence="1">
    <location>
        <begin position="1"/>
        <end position="20"/>
    </location>
</feature>
<evidence type="ECO:0000256" key="1">
    <source>
        <dbReference type="SAM" id="SignalP"/>
    </source>
</evidence>
<organism evidence="3 4">
    <name type="scientific">Arachis hypogaea</name>
    <name type="common">Peanut</name>
    <dbReference type="NCBI Taxonomy" id="3818"/>
    <lineage>
        <taxon>Eukaryota</taxon>
        <taxon>Viridiplantae</taxon>
        <taxon>Streptophyta</taxon>
        <taxon>Embryophyta</taxon>
        <taxon>Tracheophyta</taxon>
        <taxon>Spermatophyta</taxon>
        <taxon>Magnoliopsida</taxon>
        <taxon>eudicotyledons</taxon>
        <taxon>Gunneridae</taxon>
        <taxon>Pentapetalae</taxon>
        <taxon>rosids</taxon>
        <taxon>fabids</taxon>
        <taxon>Fabales</taxon>
        <taxon>Fabaceae</taxon>
        <taxon>Papilionoideae</taxon>
        <taxon>50 kb inversion clade</taxon>
        <taxon>dalbergioids sensu lato</taxon>
        <taxon>Dalbergieae</taxon>
        <taxon>Pterocarpus clade</taxon>
        <taxon>Arachis</taxon>
    </lineage>
</organism>
<dbReference type="InterPro" id="IPR011051">
    <property type="entry name" value="RmlC_Cupin_sf"/>
</dbReference>
<dbReference type="AlphaFoldDB" id="A0A445CKJ3"/>
<dbReference type="Pfam" id="PF00190">
    <property type="entry name" value="Cupin_1"/>
    <property type="match status" value="2"/>
</dbReference>
<evidence type="ECO:0000313" key="4">
    <source>
        <dbReference type="Proteomes" id="UP000289738"/>
    </source>
</evidence>
<dbReference type="SMART" id="SM00835">
    <property type="entry name" value="Cupin_1"/>
    <property type="match status" value="2"/>
</dbReference>
<protein>
    <recommendedName>
        <fullName evidence="2">Cupin type-1 domain-containing protein</fullName>
    </recommendedName>
</protein>
<keyword evidence="1" id="KW-0732">Signal</keyword>
<name>A0A445CKJ3_ARAHY</name>
<dbReference type="Proteomes" id="UP000289738">
    <property type="component" value="Chromosome A06"/>
</dbReference>
<dbReference type="InterPro" id="IPR050253">
    <property type="entry name" value="Seed_Storage-Functional"/>
</dbReference>
<feature type="chain" id="PRO_5019269680" description="Cupin type-1 domain-containing protein" evidence="1">
    <location>
        <begin position="21"/>
        <end position="533"/>
    </location>
</feature>
<feature type="domain" description="Cupin type-1" evidence="2">
    <location>
        <begin position="276"/>
        <end position="444"/>
    </location>
</feature>
<dbReference type="InterPro" id="IPR014710">
    <property type="entry name" value="RmlC-like_jellyroll"/>
</dbReference>
<dbReference type="PANTHER" id="PTHR31189:SF13">
    <property type="entry name" value="CUPINCIN"/>
    <property type="match status" value="1"/>
</dbReference>
<evidence type="ECO:0000313" key="3">
    <source>
        <dbReference type="EMBL" id="RYR51450.1"/>
    </source>
</evidence>
<feature type="domain" description="Cupin type-1" evidence="2">
    <location>
        <begin position="89"/>
        <end position="236"/>
    </location>
</feature>
<dbReference type="CDD" id="cd02244">
    <property type="entry name" value="cupin_7S_vicilin-like_N"/>
    <property type="match status" value="1"/>
</dbReference>
<dbReference type="PANTHER" id="PTHR31189">
    <property type="entry name" value="OS03G0336100 PROTEIN-RELATED"/>
    <property type="match status" value="1"/>
</dbReference>
<proteinExistence type="predicted"/>
<sequence length="533" mass="59838">MKTKLVLFIILLSLCTNLLAALSRHEEQEEEDPELTTCMHQCGHQQQYSKSDKQACIRSCQRYHQMKKEREEEEGTTMETQNPYVFDIEDFRTRLETQDGRVRVLNKFSRRSKILKGISNYVLVTMEAKGHTFISPTYFDSDAVIFVLKGRAVIGLVREDKTDRFNLEDGDMMRVAAGTLVYFVNKNENQNLVLANLFIPLTTPGDYKAFNPELFLTAFSMDKLEAALQTPREKIRGVFHEELEGTIFKIAREEVEALSKVKEGFWPFSTQSGGPFNLLGTRPYISNQYGRLYQSSLDKPFELNELNLVLSFSNITRGSMTAPSYVTRATKICIVGEGKGYVEIVCPHYVSSSRYSGGRGGGTKDKALYRRLSSELREGMVFVVPAGHPFLVGAGKEDDLHIVCYEVNARGNKIHALAGKNNVMSAMDKDAKQLTFMQPAEKVPLQCAESPLMLHAVAREMATACVMGSCRFGAFADKTLQAQSMLELIRARNESQHVLDGGVTPPLLLPLPVMKLAHGVMLLIMEIVHAMLF</sequence>
<dbReference type="STRING" id="3818.A0A445CKJ3"/>
<evidence type="ECO:0000259" key="2">
    <source>
        <dbReference type="SMART" id="SM00835"/>
    </source>
</evidence>
<gene>
    <name evidence="3" type="ORF">Ahy_A06g026466</name>
</gene>
<reference evidence="3 4" key="1">
    <citation type="submission" date="2019-01" db="EMBL/GenBank/DDBJ databases">
        <title>Sequencing of cultivated peanut Arachis hypogaea provides insights into genome evolution and oil improvement.</title>
        <authorList>
            <person name="Chen X."/>
        </authorList>
    </citation>
    <scope>NUCLEOTIDE SEQUENCE [LARGE SCALE GENOMIC DNA]</scope>
    <source>
        <strain evidence="4">cv. Fuhuasheng</strain>
        <tissue evidence="3">Leaves</tissue>
    </source>
</reference>